<dbReference type="GO" id="GO:0003676">
    <property type="term" value="F:nucleic acid binding"/>
    <property type="evidence" value="ECO:0007669"/>
    <property type="project" value="InterPro"/>
</dbReference>
<protein>
    <recommendedName>
        <fullName evidence="2">Integrase catalytic domain-containing protein</fullName>
    </recommendedName>
</protein>
<evidence type="ECO:0008006" key="2">
    <source>
        <dbReference type="Google" id="ProtNLM"/>
    </source>
</evidence>
<sequence>MDFITGLPRTRRLHDSIWVIVNRMTKSSRFLEVKTTYSAEDYARLYINEIVRLRGVPLSIISNRGIWDDHLPHIEFAYKKSYNSCIQKAPYEALYGCRCRSHVGWFEVGEAALLGPDSVLYAIEEVQLVRDIFNTAQKSVAVKDSLSYEDVPVEILDRQVRRLRNKEVVSIKVLWRSQSVEGATSEAEAAMKAKYPHPFISDSTLS</sequence>
<dbReference type="AlphaFoldDB" id="A0A6N2BZV0"/>
<reference evidence="1" key="1">
    <citation type="submission" date="2019-05" db="EMBL/GenBank/DDBJ databases">
        <title>The de novo reference genome and transcriptome assemblies of the wild tomato species Solanum chilense.</title>
        <authorList>
            <person name="Stam R."/>
            <person name="Nosenko T."/>
            <person name="Hoerger A.C."/>
            <person name="Stephan W."/>
            <person name="Seidel M.A."/>
            <person name="Kuhn J.M.M."/>
            <person name="Haberer G."/>
            <person name="Tellier A."/>
        </authorList>
    </citation>
    <scope>NUCLEOTIDE SEQUENCE</scope>
    <source>
        <tissue evidence="1">Mature leaves</tissue>
    </source>
</reference>
<dbReference type="Gene3D" id="3.30.420.10">
    <property type="entry name" value="Ribonuclease H-like superfamily/Ribonuclease H"/>
    <property type="match status" value="1"/>
</dbReference>
<dbReference type="EMBL" id="RXGB01001277">
    <property type="protein sequence ID" value="TMW99528.1"/>
    <property type="molecule type" value="Genomic_DNA"/>
</dbReference>
<organism evidence="1">
    <name type="scientific">Solanum chilense</name>
    <name type="common">Tomato</name>
    <name type="synonym">Lycopersicon chilense</name>
    <dbReference type="NCBI Taxonomy" id="4083"/>
    <lineage>
        <taxon>Eukaryota</taxon>
        <taxon>Viridiplantae</taxon>
        <taxon>Streptophyta</taxon>
        <taxon>Embryophyta</taxon>
        <taxon>Tracheophyta</taxon>
        <taxon>Spermatophyta</taxon>
        <taxon>Magnoliopsida</taxon>
        <taxon>eudicotyledons</taxon>
        <taxon>Gunneridae</taxon>
        <taxon>Pentapetalae</taxon>
        <taxon>asterids</taxon>
        <taxon>lamiids</taxon>
        <taxon>Solanales</taxon>
        <taxon>Solanaceae</taxon>
        <taxon>Solanoideae</taxon>
        <taxon>Solaneae</taxon>
        <taxon>Solanum</taxon>
        <taxon>Solanum subgen. Lycopersicon</taxon>
    </lineage>
</organism>
<accession>A0A6N2BZV0</accession>
<proteinExistence type="predicted"/>
<gene>
    <name evidence="1" type="ORF">EJD97_002395</name>
</gene>
<comment type="caution">
    <text evidence="1">The sequence shown here is derived from an EMBL/GenBank/DDBJ whole genome shotgun (WGS) entry which is preliminary data.</text>
</comment>
<dbReference type="InterPro" id="IPR036397">
    <property type="entry name" value="RNaseH_sf"/>
</dbReference>
<dbReference type="SUPFAM" id="SSF53098">
    <property type="entry name" value="Ribonuclease H-like"/>
    <property type="match status" value="1"/>
</dbReference>
<dbReference type="InterPro" id="IPR012337">
    <property type="entry name" value="RNaseH-like_sf"/>
</dbReference>
<name>A0A6N2BZV0_SOLCI</name>
<evidence type="ECO:0000313" key="1">
    <source>
        <dbReference type="EMBL" id="TMW99528.1"/>
    </source>
</evidence>
<dbReference type="PANTHER" id="PTHR45835">
    <property type="entry name" value="YALI0A06105P"/>
    <property type="match status" value="1"/>
</dbReference>
<dbReference type="PANTHER" id="PTHR45835:SF91">
    <property type="entry name" value="RETROTRANSPOSON, TY3-GYPSY SUBCLASS-LIKE PROTEIN"/>
    <property type="match status" value="1"/>
</dbReference>